<protein>
    <recommendedName>
        <fullName evidence="2">C2 domain-containing protein</fullName>
    </recommendedName>
</protein>
<evidence type="ECO:0000256" key="1">
    <source>
        <dbReference type="SAM" id="MobiDB-lite"/>
    </source>
</evidence>
<dbReference type="Proteomes" id="UP001201163">
    <property type="component" value="Unassembled WGS sequence"/>
</dbReference>
<dbReference type="InterPro" id="IPR035892">
    <property type="entry name" value="C2_domain_sf"/>
</dbReference>
<comment type="caution">
    <text evidence="3">The sequence shown here is derived from an EMBL/GenBank/DDBJ whole genome shotgun (WGS) entry which is preliminary data.</text>
</comment>
<feature type="region of interest" description="Disordered" evidence="1">
    <location>
        <begin position="1"/>
        <end position="33"/>
    </location>
</feature>
<dbReference type="EMBL" id="JAKELL010000018">
    <property type="protein sequence ID" value="KAH8993481.1"/>
    <property type="molecule type" value="Genomic_DNA"/>
</dbReference>
<reference evidence="3" key="1">
    <citation type="submission" date="2022-01" db="EMBL/GenBank/DDBJ databases">
        <title>Comparative genomics reveals a dynamic genome evolution in the ectomycorrhizal milk-cap (Lactarius) mushrooms.</title>
        <authorList>
            <consortium name="DOE Joint Genome Institute"/>
            <person name="Lebreton A."/>
            <person name="Tang N."/>
            <person name="Kuo A."/>
            <person name="LaButti K."/>
            <person name="Drula E."/>
            <person name="Barry K."/>
            <person name="Clum A."/>
            <person name="Lipzen A."/>
            <person name="Mousain D."/>
            <person name="Ng V."/>
            <person name="Wang R."/>
            <person name="Wang X."/>
            <person name="Dai Y."/>
            <person name="Henrissat B."/>
            <person name="Grigoriev I.V."/>
            <person name="Guerin-Laguette A."/>
            <person name="Yu F."/>
            <person name="Martin F.M."/>
        </authorList>
    </citation>
    <scope>NUCLEOTIDE SEQUENCE</scope>
    <source>
        <strain evidence="3">QP</strain>
    </source>
</reference>
<dbReference type="InterPro" id="IPR000008">
    <property type="entry name" value="C2_dom"/>
</dbReference>
<dbReference type="AlphaFoldDB" id="A0AAD4LIV3"/>
<proteinExistence type="predicted"/>
<dbReference type="SUPFAM" id="SSF49562">
    <property type="entry name" value="C2 domain (Calcium/lipid-binding domain, CaLB)"/>
    <property type="match status" value="1"/>
</dbReference>
<feature type="compositionally biased region" description="Polar residues" evidence="1">
    <location>
        <begin position="1"/>
        <end position="22"/>
    </location>
</feature>
<evidence type="ECO:0000313" key="4">
    <source>
        <dbReference type="Proteomes" id="UP001201163"/>
    </source>
</evidence>
<accession>A0AAD4LIV3</accession>
<evidence type="ECO:0000313" key="3">
    <source>
        <dbReference type="EMBL" id="KAH8993481.1"/>
    </source>
</evidence>
<organism evidence="3 4">
    <name type="scientific">Lactarius akahatsu</name>
    <dbReference type="NCBI Taxonomy" id="416441"/>
    <lineage>
        <taxon>Eukaryota</taxon>
        <taxon>Fungi</taxon>
        <taxon>Dikarya</taxon>
        <taxon>Basidiomycota</taxon>
        <taxon>Agaricomycotina</taxon>
        <taxon>Agaricomycetes</taxon>
        <taxon>Russulales</taxon>
        <taxon>Russulaceae</taxon>
        <taxon>Lactarius</taxon>
    </lineage>
</organism>
<dbReference type="PROSITE" id="PS50004">
    <property type="entry name" value="C2"/>
    <property type="match status" value="1"/>
</dbReference>
<dbReference type="Gene3D" id="2.60.40.150">
    <property type="entry name" value="C2 domain"/>
    <property type="match status" value="1"/>
</dbReference>
<sequence>MWNTCQMPSNSLGPLPSQNAGTGPQIAESEESPSQLRVQVTVLRAHNIPHTKSRTKFYVTVTSQTTTNSTQSVPTKESIAEWNKDLDAFIVRPSSRLVLRLYEKRRASQGVLIGTHEMMPVESRTNVPFPLSNDDVQAEQSIRPIMLYLTVAVSPAENVLHDADEAMTIINLSNRLDGVLERIKWVMDTVSSVAELHPYAKMAYSLLFAIPKTLLEQFQRDDNIQTLLVAMHEAFEFANQKDRFQTITIERVPRQAQILALMLQHVCNCCDFIQSYAKNSHFWKRMFKNTGSGVDKKIEDFRTTLLELHNAFLDEATITTEITVLQILDDVGIVSAKVGIISADVGTISANVGRISSQFDGMAIQLEWVSNQVLDAEKSHTAQARDSHPPRVVFREHARLFWTLLSIG</sequence>
<gene>
    <name evidence="3" type="ORF">EDB92DRAFT_408414</name>
</gene>
<feature type="domain" description="C2" evidence="2">
    <location>
        <begin position="19"/>
        <end position="133"/>
    </location>
</feature>
<evidence type="ECO:0000259" key="2">
    <source>
        <dbReference type="PROSITE" id="PS50004"/>
    </source>
</evidence>
<keyword evidence="4" id="KW-1185">Reference proteome</keyword>
<name>A0AAD4LIV3_9AGAM</name>